<keyword evidence="3" id="KW-1185">Reference proteome</keyword>
<dbReference type="InterPro" id="IPR003741">
    <property type="entry name" value="LUD_dom"/>
</dbReference>
<dbReference type="RefSeq" id="WP_148895954.1">
    <property type="nucleotide sequence ID" value="NZ_VNIB01000006.1"/>
</dbReference>
<dbReference type="InterPro" id="IPR024185">
    <property type="entry name" value="FTHF_cligase-like_sf"/>
</dbReference>
<proteinExistence type="predicted"/>
<organism evidence="2 3">
    <name type="scientific">Geothermobacter ehrlichii</name>
    <dbReference type="NCBI Taxonomy" id="213224"/>
    <lineage>
        <taxon>Bacteria</taxon>
        <taxon>Pseudomonadati</taxon>
        <taxon>Thermodesulfobacteriota</taxon>
        <taxon>Desulfuromonadia</taxon>
        <taxon>Desulfuromonadales</taxon>
        <taxon>Geothermobacteraceae</taxon>
        <taxon>Geothermobacter</taxon>
    </lineage>
</organism>
<name>A0A5D3WKA1_9BACT</name>
<dbReference type="InterPro" id="IPR037171">
    <property type="entry name" value="NagB/RpiA_transferase-like"/>
</dbReference>
<accession>A0A5D3WKA1</accession>
<dbReference type="PANTHER" id="PTHR43682:SF1">
    <property type="entry name" value="LACTATE UTILIZATION PROTEIN C"/>
    <property type="match status" value="1"/>
</dbReference>
<feature type="domain" description="LUD" evidence="1">
    <location>
        <begin position="76"/>
        <end position="189"/>
    </location>
</feature>
<gene>
    <name evidence="2" type="ORF">EDC39_106190</name>
</gene>
<reference evidence="2 3" key="1">
    <citation type="submission" date="2019-07" db="EMBL/GenBank/DDBJ databases">
        <title>Genomic Encyclopedia of Type Strains, Phase IV (KMG-IV): sequencing the most valuable type-strain genomes for metagenomic binning, comparative biology and taxonomic classification.</title>
        <authorList>
            <person name="Goeker M."/>
        </authorList>
    </citation>
    <scope>NUCLEOTIDE SEQUENCE [LARGE SCALE GENOMIC DNA]</scope>
    <source>
        <strain evidence="2 3">SS015</strain>
    </source>
</reference>
<dbReference type="Pfam" id="PF02589">
    <property type="entry name" value="LUD_dom"/>
    <property type="match status" value="1"/>
</dbReference>
<dbReference type="Gene3D" id="3.40.50.10420">
    <property type="entry name" value="NagB/RpiA/CoA transferase-like"/>
    <property type="match status" value="1"/>
</dbReference>
<dbReference type="Proteomes" id="UP000324159">
    <property type="component" value="Unassembled WGS sequence"/>
</dbReference>
<dbReference type="EMBL" id="VNIB01000006">
    <property type="protein sequence ID" value="TYO98584.1"/>
    <property type="molecule type" value="Genomic_DNA"/>
</dbReference>
<evidence type="ECO:0000313" key="2">
    <source>
        <dbReference type="EMBL" id="TYO98584.1"/>
    </source>
</evidence>
<evidence type="ECO:0000313" key="3">
    <source>
        <dbReference type="Proteomes" id="UP000324159"/>
    </source>
</evidence>
<dbReference type="PANTHER" id="PTHR43682">
    <property type="entry name" value="LACTATE UTILIZATION PROTEIN C"/>
    <property type="match status" value="1"/>
</dbReference>
<dbReference type="OrthoDB" id="9794187at2"/>
<evidence type="ECO:0000259" key="1">
    <source>
        <dbReference type="Pfam" id="PF02589"/>
    </source>
</evidence>
<dbReference type="SUPFAM" id="SSF100950">
    <property type="entry name" value="NagB/RpiA/CoA transferase-like"/>
    <property type="match status" value="1"/>
</dbReference>
<sequence length="199" mass="21557">MKPLIGLTSEVEMDEKRLIDRFCEAAAQAGAEVRREVGREELPGLLAGLAQGPVLLPAFAGGEKLQLTAGLRRQGIDLVDSDFRRRAAEVDLGITGANFAIADTGTLVLESTPEPIRLASMLPERHAVILDPRKILPDMAAATGVLRRFCEKLPRHYLAYVTGPSRTADIERVLTIGVHGPKALFILLVEGISDDPLEM</sequence>
<dbReference type="AlphaFoldDB" id="A0A5D3WKA1"/>
<protein>
    <submittedName>
        <fullName evidence="2">L-lactate dehydrogenase complex protein LldG</fullName>
    </submittedName>
</protein>
<comment type="caution">
    <text evidence="2">The sequence shown here is derived from an EMBL/GenBank/DDBJ whole genome shotgun (WGS) entry which is preliminary data.</text>
</comment>